<accession>A0A6J4HFE2</accession>
<reference evidence="1" key="1">
    <citation type="submission" date="2020-02" db="EMBL/GenBank/DDBJ databases">
        <authorList>
            <person name="Meier V. D."/>
        </authorList>
    </citation>
    <scope>NUCLEOTIDE SEQUENCE</scope>
    <source>
        <strain evidence="1">AVDCRST_MAG63</strain>
    </source>
</reference>
<dbReference type="AlphaFoldDB" id="A0A6J4HFE2"/>
<protein>
    <submittedName>
        <fullName evidence="1">Uncharacterized protein</fullName>
    </submittedName>
</protein>
<proteinExistence type="predicted"/>
<evidence type="ECO:0000313" key="1">
    <source>
        <dbReference type="EMBL" id="CAA9219945.1"/>
    </source>
</evidence>
<organism evidence="1">
    <name type="scientific">uncultured Armatimonadetes bacterium</name>
    <dbReference type="NCBI Taxonomy" id="157466"/>
    <lineage>
        <taxon>Bacteria</taxon>
        <taxon>Bacillati</taxon>
        <taxon>Armatimonadota</taxon>
        <taxon>environmental samples</taxon>
    </lineage>
</organism>
<gene>
    <name evidence="1" type="ORF">AVDCRST_MAG63-420</name>
</gene>
<name>A0A6J4HFE2_9BACT</name>
<dbReference type="EMBL" id="CADCTO010000057">
    <property type="protein sequence ID" value="CAA9219945.1"/>
    <property type="molecule type" value="Genomic_DNA"/>
</dbReference>
<sequence>MLYPERPARAVAGASAAGANYAAIRSAGAAGASSPTLQCASTGSVHALPPSVPAGPRALLGARRRERLRRSFLRFRRPFLPFPPSFPRYL</sequence>